<keyword evidence="13" id="KW-1185">Reference proteome</keyword>
<keyword evidence="4" id="KW-0963">Cytoplasm</keyword>
<keyword evidence="7" id="KW-0717">Septation</keyword>
<dbReference type="Proteomes" id="UP000188219">
    <property type="component" value="Chromosome"/>
</dbReference>
<dbReference type="InterPro" id="IPR036192">
    <property type="entry name" value="Cell_div_ZapA-like_sf"/>
</dbReference>
<dbReference type="KEGG" id="maga:Mag101_02360"/>
<gene>
    <name evidence="12" type="ORF">Mag101_02360</name>
</gene>
<dbReference type="Pfam" id="PF05164">
    <property type="entry name" value="ZapA"/>
    <property type="match status" value="1"/>
</dbReference>
<evidence type="ECO:0000256" key="10">
    <source>
        <dbReference type="ARBA" id="ARBA00026068"/>
    </source>
</evidence>
<evidence type="ECO:0000256" key="11">
    <source>
        <dbReference type="ARBA" id="ARBA00033158"/>
    </source>
</evidence>
<dbReference type="SUPFAM" id="SSF102829">
    <property type="entry name" value="Cell division protein ZapA-like"/>
    <property type="match status" value="1"/>
</dbReference>
<evidence type="ECO:0000256" key="1">
    <source>
        <dbReference type="ARBA" id="ARBA00004496"/>
    </source>
</evidence>
<dbReference type="Gene3D" id="1.20.5.50">
    <property type="match status" value="1"/>
</dbReference>
<keyword evidence="6" id="KW-0175">Coiled coil</keyword>
<dbReference type="GO" id="GO:0005829">
    <property type="term" value="C:cytosol"/>
    <property type="evidence" value="ECO:0007669"/>
    <property type="project" value="TreeGrafter"/>
</dbReference>
<comment type="similarity">
    <text evidence="2">Belongs to the ZapA family. Type 1 subfamily.</text>
</comment>
<dbReference type="RefSeq" id="WP_077400241.1">
    <property type="nucleotide sequence ID" value="NZ_CP019650.1"/>
</dbReference>
<sequence length="104" mass="11377">MSSNTNQSATVAVTILDKEYRVACSEEEQAGLQASAKLLNERMAKIRNSGSVIGAERIAVMAALNIAHELIQAKAGLARQPVEEQMLDRLHEKVQDALNKFDNI</sequence>
<name>A0A1Q2M1R5_9GAMM</name>
<comment type="subunit">
    <text evidence="10">Homodimer. Interacts with FtsZ.</text>
</comment>
<evidence type="ECO:0000313" key="13">
    <source>
        <dbReference type="Proteomes" id="UP000188219"/>
    </source>
</evidence>
<evidence type="ECO:0000256" key="9">
    <source>
        <dbReference type="ARBA" id="ARBA00024910"/>
    </source>
</evidence>
<proteinExistence type="inferred from homology"/>
<dbReference type="OrthoDB" id="5772359at2"/>
<accession>A0A1Q2M1R5</accession>
<comment type="subcellular location">
    <subcellularLocation>
        <location evidence="1">Cytoplasm</location>
    </subcellularLocation>
</comment>
<dbReference type="STRING" id="260552.Mag101_02360"/>
<keyword evidence="8" id="KW-0131">Cell cycle</keyword>
<evidence type="ECO:0000256" key="4">
    <source>
        <dbReference type="ARBA" id="ARBA00022490"/>
    </source>
</evidence>
<dbReference type="PANTHER" id="PTHR34981:SF1">
    <property type="entry name" value="CELL DIVISION PROTEIN ZAPA"/>
    <property type="match status" value="1"/>
</dbReference>
<dbReference type="AlphaFoldDB" id="A0A1Q2M1R5"/>
<dbReference type="GO" id="GO:0043093">
    <property type="term" value="P:FtsZ-dependent cytokinesis"/>
    <property type="evidence" value="ECO:0007669"/>
    <property type="project" value="TreeGrafter"/>
</dbReference>
<comment type="function">
    <text evidence="9">Activator of cell division through the inhibition of FtsZ GTPase activity, therefore promoting FtsZ assembly into bundles of protofilaments necessary for the formation of the division Z ring. It is recruited early at mid-cell but it is not essential for cell division.</text>
</comment>
<reference evidence="12" key="1">
    <citation type="submission" date="2017-02" db="EMBL/GenBank/DDBJ databases">
        <title>Genome of Microbulbifer agarilyticus GP101.</title>
        <authorList>
            <person name="Jung J."/>
            <person name="Bae S.S."/>
            <person name="Baek K."/>
        </authorList>
    </citation>
    <scope>NUCLEOTIDE SEQUENCE [LARGE SCALE GENOMIC DNA]</scope>
    <source>
        <strain evidence="12">GP101</strain>
    </source>
</reference>
<dbReference type="Gene3D" id="3.30.160.880">
    <property type="entry name" value="Cell division protein ZapA protomer, N-terminal domain"/>
    <property type="match status" value="1"/>
</dbReference>
<dbReference type="GO" id="GO:0000917">
    <property type="term" value="P:division septum assembly"/>
    <property type="evidence" value="ECO:0007669"/>
    <property type="project" value="UniProtKB-KW"/>
</dbReference>
<dbReference type="GO" id="GO:0000921">
    <property type="term" value="P:septin ring assembly"/>
    <property type="evidence" value="ECO:0007669"/>
    <property type="project" value="TreeGrafter"/>
</dbReference>
<dbReference type="InterPro" id="IPR007838">
    <property type="entry name" value="Cell_div_ZapA-like"/>
</dbReference>
<dbReference type="eggNOG" id="COG3027">
    <property type="taxonomic scope" value="Bacteria"/>
</dbReference>
<evidence type="ECO:0000256" key="7">
    <source>
        <dbReference type="ARBA" id="ARBA00023210"/>
    </source>
</evidence>
<dbReference type="PANTHER" id="PTHR34981">
    <property type="entry name" value="CELL DIVISION PROTEIN ZAPA"/>
    <property type="match status" value="1"/>
</dbReference>
<protein>
    <recommendedName>
        <fullName evidence="3">Cell division protein ZapA</fullName>
    </recommendedName>
    <alternativeName>
        <fullName evidence="11">Z ring-associated protein ZapA</fullName>
    </alternativeName>
</protein>
<keyword evidence="5 12" id="KW-0132">Cell division</keyword>
<evidence type="ECO:0000256" key="8">
    <source>
        <dbReference type="ARBA" id="ARBA00023306"/>
    </source>
</evidence>
<organism evidence="12 13">
    <name type="scientific">Microbulbifer agarilyticus</name>
    <dbReference type="NCBI Taxonomy" id="260552"/>
    <lineage>
        <taxon>Bacteria</taxon>
        <taxon>Pseudomonadati</taxon>
        <taxon>Pseudomonadota</taxon>
        <taxon>Gammaproteobacteria</taxon>
        <taxon>Cellvibrionales</taxon>
        <taxon>Microbulbiferaceae</taxon>
        <taxon>Microbulbifer</taxon>
    </lineage>
</organism>
<evidence type="ECO:0000256" key="6">
    <source>
        <dbReference type="ARBA" id="ARBA00023054"/>
    </source>
</evidence>
<evidence type="ECO:0000256" key="3">
    <source>
        <dbReference type="ARBA" id="ARBA00015195"/>
    </source>
</evidence>
<evidence type="ECO:0000256" key="5">
    <source>
        <dbReference type="ARBA" id="ARBA00022618"/>
    </source>
</evidence>
<evidence type="ECO:0000256" key="2">
    <source>
        <dbReference type="ARBA" id="ARBA00010074"/>
    </source>
</evidence>
<dbReference type="GO" id="GO:0030428">
    <property type="term" value="C:cell septum"/>
    <property type="evidence" value="ECO:0007669"/>
    <property type="project" value="TreeGrafter"/>
</dbReference>
<dbReference type="EMBL" id="CP019650">
    <property type="protein sequence ID" value="AQQ66616.1"/>
    <property type="molecule type" value="Genomic_DNA"/>
</dbReference>
<dbReference type="GO" id="GO:0032153">
    <property type="term" value="C:cell division site"/>
    <property type="evidence" value="ECO:0007669"/>
    <property type="project" value="TreeGrafter"/>
</dbReference>
<evidence type="ECO:0000313" key="12">
    <source>
        <dbReference type="EMBL" id="AQQ66616.1"/>
    </source>
</evidence>
<dbReference type="InterPro" id="IPR042233">
    <property type="entry name" value="Cell_div_ZapA_N"/>
</dbReference>